<proteinExistence type="predicted"/>
<dbReference type="Pfam" id="PF13560">
    <property type="entry name" value="HTH_31"/>
    <property type="match status" value="1"/>
</dbReference>
<reference evidence="2 3" key="1">
    <citation type="submission" date="2019-07" db="EMBL/GenBank/DDBJ databases">
        <title>Lentzea xizangensis sp. nov., isolated from Qinghai-Tibetan Plateau Soils.</title>
        <authorList>
            <person name="Huang J."/>
        </authorList>
    </citation>
    <scope>NUCLEOTIDE SEQUENCE [LARGE SCALE GENOMIC DNA]</scope>
    <source>
        <strain evidence="2 3">FXJ1.1311</strain>
    </source>
</reference>
<evidence type="ECO:0000259" key="1">
    <source>
        <dbReference type="Pfam" id="PF19054"/>
    </source>
</evidence>
<dbReference type="Pfam" id="PF19054">
    <property type="entry name" value="DUF5753"/>
    <property type="match status" value="1"/>
</dbReference>
<keyword evidence="3" id="KW-1185">Reference proteome</keyword>
<protein>
    <submittedName>
        <fullName evidence="2">Helix-turn-helix domain-containing protein</fullName>
    </submittedName>
</protein>
<accession>A0A563EJS4</accession>
<evidence type="ECO:0000313" key="2">
    <source>
        <dbReference type="EMBL" id="TWP47289.1"/>
    </source>
</evidence>
<name>A0A563EJS4_9PSEU</name>
<dbReference type="CDD" id="cd00093">
    <property type="entry name" value="HTH_XRE"/>
    <property type="match status" value="1"/>
</dbReference>
<dbReference type="InterPro" id="IPR001387">
    <property type="entry name" value="Cro/C1-type_HTH"/>
</dbReference>
<gene>
    <name evidence="2" type="ORF">FKR81_33105</name>
</gene>
<organism evidence="2 3">
    <name type="scientific">Lentzea tibetensis</name>
    <dbReference type="NCBI Taxonomy" id="2591470"/>
    <lineage>
        <taxon>Bacteria</taxon>
        <taxon>Bacillati</taxon>
        <taxon>Actinomycetota</taxon>
        <taxon>Actinomycetes</taxon>
        <taxon>Pseudonocardiales</taxon>
        <taxon>Pseudonocardiaceae</taxon>
        <taxon>Lentzea</taxon>
    </lineage>
</organism>
<dbReference type="InterPro" id="IPR043917">
    <property type="entry name" value="DUF5753"/>
</dbReference>
<dbReference type="EMBL" id="VOBR01000027">
    <property type="protein sequence ID" value="TWP47289.1"/>
    <property type="molecule type" value="Genomic_DNA"/>
</dbReference>
<dbReference type="Proteomes" id="UP000316639">
    <property type="component" value="Unassembled WGS sequence"/>
</dbReference>
<feature type="domain" description="DUF5753" evidence="1">
    <location>
        <begin position="94"/>
        <end position="265"/>
    </location>
</feature>
<dbReference type="AlphaFoldDB" id="A0A563EJS4"/>
<sequence>MTPTPSTPYSRDLGDELRHLREKHTSYTGTEMGYVLGWHQTKVSNVENGKTRASEIDIVQYLTTCKRSRASVEEFLNRYRHAFDAYFVQVPENLRTLALAEAPATKATSYDQTVIPGMLQTENYARAYLARRRPMPEDKLETFVAFRMQRQAVLQREDRPAWTFFVHEQALRLHVGDDQVMEEQMLRLMFKTHSIRIVPDSAGAAGAIGGTYIRWEYKRDKPVVYTETLIGQLFSQDKRAVARCTQLFNDLDQIAMDEGQSRSLLMGYIGRPREDPNDPGSHVA</sequence>
<dbReference type="OrthoDB" id="4285266at2"/>
<dbReference type="RefSeq" id="WP_146358119.1">
    <property type="nucleotide sequence ID" value="NZ_VOBR01000027.1"/>
</dbReference>
<comment type="caution">
    <text evidence="2">The sequence shown here is derived from an EMBL/GenBank/DDBJ whole genome shotgun (WGS) entry which is preliminary data.</text>
</comment>
<evidence type="ECO:0000313" key="3">
    <source>
        <dbReference type="Proteomes" id="UP000316639"/>
    </source>
</evidence>